<dbReference type="STRING" id="1329250.WOSG25_021870"/>
<reference evidence="6" key="1">
    <citation type="journal article" date="2014" name="Genome Announc.">
        <title>Draft genome sequence of Weissella oryzae SG25T, isolated from fermented rice grains.</title>
        <authorList>
            <person name="Tanizawa Y."/>
            <person name="Fujisawa T."/>
            <person name="Mochizuki T."/>
            <person name="Kaminuma E."/>
            <person name="Suzuki Y."/>
            <person name="Nakamura Y."/>
            <person name="Tohno M."/>
        </authorList>
    </citation>
    <scope>NUCLEOTIDE SEQUENCE [LARGE SCALE GENOMIC DNA]</scope>
    <source>
        <strain evidence="6">DSM 25784 / JCM 18191 / LMG 30913 / SG25</strain>
    </source>
</reference>
<evidence type="ECO:0000313" key="5">
    <source>
        <dbReference type="EMBL" id="GAK30390.1"/>
    </source>
</evidence>
<dbReference type="OrthoDB" id="9803188at2"/>
<dbReference type="Gene3D" id="1.10.150.130">
    <property type="match status" value="1"/>
</dbReference>
<proteinExistence type="inferred from homology"/>
<dbReference type="Pfam" id="PF00589">
    <property type="entry name" value="Phage_integrase"/>
    <property type="match status" value="1"/>
</dbReference>
<dbReference type="Gene3D" id="1.10.443.10">
    <property type="entry name" value="Intergrase catalytic core"/>
    <property type="match status" value="1"/>
</dbReference>
<sequence>MSVSKQSNGKWRAVFSYVVNGERKRKTKIFRTKGEANSWLAQWQADNDPLRLEASSTLFSDYFNQYLETHVLSGIKESTQANWYAVQKYIVDKYFSSLYLDQITRNIYQRFLNDYSKTHARNTVKKRNQIVKMVIGQAFHDGLIKTDPTYNVRISGSDGKSSDEKFLEADEYQRLIDYIRSSEKLITWHTSFFVYLIALSGLRAGEALALTTDDIDVESQTLSVTKTKQRSGENATPKTKNSIRDIKLPKAFFDDYQKYILNHNFNDKKELFDGRKFATINNKWLHRIEEELNFKNLVSIHGLRHSHASYLIANGIDINYISKRLGHADTTITLRVYAHLLQVKQVSEESKTLDILSKI</sequence>
<accession>A0A069CRK5</accession>
<dbReference type="InterPro" id="IPR025269">
    <property type="entry name" value="SAM-like_dom"/>
</dbReference>
<dbReference type="InterPro" id="IPR011010">
    <property type="entry name" value="DNA_brk_join_enz"/>
</dbReference>
<dbReference type="InterPro" id="IPR050090">
    <property type="entry name" value="Tyrosine_recombinase_XerCD"/>
</dbReference>
<dbReference type="Proteomes" id="UP000030643">
    <property type="component" value="Unassembled WGS sequence"/>
</dbReference>
<evidence type="ECO:0000259" key="4">
    <source>
        <dbReference type="PROSITE" id="PS51898"/>
    </source>
</evidence>
<evidence type="ECO:0000256" key="2">
    <source>
        <dbReference type="ARBA" id="ARBA00023125"/>
    </source>
</evidence>
<organism evidence="5 6">
    <name type="scientific">Weissella oryzae (strain DSM 25784 / JCM 18191 / LMG 30913 / SG25)</name>
    <dbReference type="NCBI Taxonomy" id="1329250"/>
    <lineage>
        <taxon>Bacteria</taxon>
        <taxon>Bacillati</taxon>
        <taxon>Bacillota</taxon>
        <taxon>Bacilli</taxon>
        <taxon>Lactobacillales</taxon>
        <taxon>Lactobacillaceae</taxon>
        <taxon>Weissella</taxon>
    </lineage>
</organism>
<dbReference type="SUPFAM" id="SSF56349">
    <property type="entry name" value="DNA breaking-rejoining enzymes"/>
    <property type="match status" value="1"/>
</dbReference>
<keyword evidence="6" id="KW-1185">Reference proteome</keyword>
<dbReference type="PANTHER" id="PTHR30349">
    <property type="entry name" value="PHAGE INTEGRASE-RELATED"/>
    <property type="match status" value="1"/>
</dbReference>
<feature type="domain" description="Tyr recombinase" evidence="4">
    <location>
        <begin position="162"/>
        <end position="351"/>
    </location>
</feature>
<dbReference type="InterPro" id="IPR010998">
    <property type="entry name" value="Integrase_recombinase_N"/>
</dbReference>
<dbReference type="Pfam" id="PF13102">
    <property type="entry name" value="Phage_int_SAM_5"/>
    <property type="match status" value="1"/>
</dbReference>
<dbReference type="GO" id="GO:0006310">
    <property type="term" value="P:DNA recombination"/>
    <property type="evidence" value="ECO:0007669"/>
    <property type="project" value="UniProtKB-KW"/>
</dbReference>
<dbReference type="PROSITE" id="PS51898">
    <property type="entry name" value="TYR_RECOMBINASE"/>
    <property type="match status" value="1"/>
</dbReference>
<dbReference type="eggNOG" id="COG0582">
    <property type="taxonomic scope" value="Bacteria"/>
</dbReference>
<dbReference type="AlphaFoldDB" id="A0A069CRK5"/>
<dbReference type="GO" id="GO:0015074">
    <property type="term" value="P:DNA integration"/>
    <property type="evidence" value="ECO:0007669"/>
    <property type="project" value="InterPro"/>
</dbReference>
<dbReference type="InterPro" id="IPR013762">
    <property type="entry name" value="Integrase-like_cat_sf"/>
</dbReference>
<dbReference type="Pfam" id="PF14657">
    <property type="entry name" value="Arm-DNA-bind_4"/>
    <property type="match status" value="1"/>
</dbReference>
<dbReference type="CDD" id="cd01189">
    <property type="entry name" value="INT_ICEBs1_C_like"/>
    <property type="match status" value="1"/>
</dbReference>
<dbReference type="EMBL" id="DF820485">
    <property type="protein sequence ID" value="GAK30390.1"/>
    <property type="molecule type" value="Genomic_DNA"/>
</dbReference>
<dbReference type="InterPro" id="IPR002104">
    <property type="entry name" value="Integrase_catalytic"/>
</dbReference>
<keyword evidence="3" id="KW-0233">DNA recombination</keyword>
<comment type="similarity">
    <text evidence="1">Belongs to the 'phage' integrase family.</text>
</comment>
<dbReference type="GO" id="GO:0003677">
    <property type="term" value="F:DNA binding"/>
    <property type="evidence" value="ECO:0007669"/>
    <property type="project" value="UniProtKB-KW"/>
</dbReference>
<dbReference type="RefSeq" id="WP_027698505.1">
    <property type="nucleotide sequence ID" value="NZ_DF820485.1"/>
</dbReference>
<gene>
    <name evidence="5" type="primary">int</name>
    <name evidence="5" type="ORF">WOSG25_021870</name>
</gene>
<name>A0A069CRK5_WEIOS</name>
<evidence type="ECO:0000256" key="1">
    <source>
        <dbReference type="ARBA" id="ARBA00008857"/>
    </source>
</evidence>
<dbReference type="PANTHER" id="PTHR30349:SF64">
    <property type="entry name" value="PROPHAGE INTEGRASE INTD-RELATED"/>
    <property type="match status" value="1"/>
</dbReference>
<evidence type="ECO:0000256" key="3">
    <source>
        <dbReference type="ARBA" id="ARBA00023172"/>
    </source>
</evidence>
<evidence type="ECO:0000313" key="6">
    <source>
        <dbReference type="Proteomes" id="UP000030643"/>
    </source>
</evidence>
<protein>
    <submittedName>
        <fullName evidence="5">Putative phage integrase</fullName>
    </submittedName>
</protein>
<dbReference type="InterPro" id="IPR028259">
    <property type="entry name" value="AP2-like_int_N"/>
</dbReference>
<keyword evidence="2" id="KW-0238">DNA-binding</keyword>